<dbReference type="OrthoDB" id="1845088at2759"/>
<dbReference type="Pfam" id="PF14223">
    <property type="entry name" value="Retrotran_gag_2"/>
    <property type="match status" value="1"/>
</dbReference>
<dbReference type="EMBL" id="JADGMS010000019">
    <property type="protein sequence ID" value="KAF9661080.1"/>
    <property type="molecule type" value="Genomic_DNA"/>
</dbReference>
<reference evidence="2 3" key="1">
    <citation type="submission" date="2020-10" db="EMBL/GenBank/DDBJ databases">
        <title>Plant Genome Project.</title>
        <authorList>
            <person name="Zhang R.-G."/>
        </authorList>
    </citation>
    <scope>NUCLEOTIDE SEQUENCE [LARGE SCALE GENOMIC DNA]</scope>
    <source>
        <strain evidence="2">FAFU-HL-1</strain>
        <tissue evidence="2">Leaf</tissue>
    </source>
</reference>
<proteinExistence type="predicted"/>
<feature type="region of interest" description="Disordered" evidence="1">
    <location>
        <begin position="172"/>
        <end position="197"/>
    </location>
</feature>
<comment type="caution">
    <text evidence="2">The sequence shown here is derived from an EMBL/GenBank/DDBJ whole genome shotgun (WGS) entry which is preliminary data.</text>
</comment>
<evidence type="ECO:0000313" key="3">
    <source>
        <dbReference type="Proteomes" id="UP000657918"/>
    </source>
</evidence>
<dbReference type="AlphaFoldDB" id="A0A835J141"/>
<dbReference type="PANTHER" id="PTHR47481:SF22">
    <property type="entry name" value="RETROTRANSPOSON GAG DOMAIN-CONTAINING PROTEIN"/>
    <property type="match status" value="1"/>
</dbReference>
<evidence type="ECO:0000313" key="2">
    <source>
        <dbReference type="EMBL" id="KAF9661080.1"/>
    </source>
</evidence>
<dbReference type="Proteomes" id="UP000657918">
    <property type="component" value="Unassembled WGS sequence"/>
</dbReference>
<accession>A0A835J141</accession>
<evidence type="ECO:0000256" key="1">
    <source>
        <dbReference type="SAM" id="MobiDB-lite"/>
    </source>
</evidence>
<gene>
    <name evidence="2" type="ORF">SADUNF_Sadunf19G0030600</name>
</gene>
<dbReference type="PANTHER" id="PTHR47481">
    <property type="match status" value="1"/>
</dbReference>
<keyword evidence="3" id="KW-1185">Reference proteome</keyword>
<name>A0A835J141_9ROSI</name>
<feature type="compositionally biased region" description="Polar residues" evidence="1">
    <location>
        <begin position="172"/>
        <end position="188"/>
    </location>
</feature>
<organism evidence="2 3">
    <name type="scientific">Salix dunnii</name>
    <dbReference type="NCBI Taxonomy" id="1413687"/>
    <lineage>
        <taxon>Eukaryota</taxon>
        <taxon>Viridiplantae</taxon>
        <taxon>Streptophyta</taxon>
        <taxon>Embryophyta</taxon>
        <taxon>Tracheophyta</taxon>
        <taxon>Spermatophyta</taxon>
        <taxon>Magnoliopsida</taxon>
        <taxon>eudicotyledons</taxon>
        <taxon>Gunneridae</taxon>
        <taxon>Pentapetalae</taxon>
        <taxon>rosids</taxon>
        <taxon>fabids</taxon>
        <taxon>Malpighiales</taxon>
        <taxon>Salicaceae</taxon>
        <taxon>Saliceae</taxon>
        <taxon>Salix</taxon>
    </lineage>
</organism>
<protein>
    <submittedName>
        <fullName evidence="2">Uncharacterized protein</fullName>
    </submittedName>
</protein>
<sequence length="319" mass="34950">MAAGWINSSLNDDPLSQVINCESSHDAWHVLETFYGNHTRDRLHQMKSELQSLSKGSSSLEDYLHRAKSLALSLRGAGKAMNDDELIICILRGLGFEFDLIVATLNTRDVYPSLEGVINKLRDFEIFVPSNVAFYTNCGKTSTKSHGTHGFCGHDTTHKQINSQYQQRDVHSTHSTKGNLGTHSQFTNHGRHSTGQGRGGITRFCCGGPNHKVDEETWYPDTRANHHMTSDTSEVQGIHSYLGNDSVMVGNGNGLQMSDIGQVSLPTTNIKLHNVRALSKPFCSTTLPYVPSDPPPTVVAPIPDPSCQDIPASPLPTTI</sequence>